<feature type="non-terminal residue" evidence="3">
    <location>
        <position position="1"/>
    </location>
</feature>
<reference evidence="3" key="1">
    <citation type="submission" date="2014-12" db="EMBL/GenBank/DDBJ databases">
        <title>Insight into the proteome of Arion vulgaris.</title>
        <authorList>
            <person name="Aradska J."/>
            <person name="Bulat T."/>
            <person name="Smidak R."/>
            <person name="Sarate P."/>
            <person name="Gangsoo J."/>
            <person name="Sialana F."/>
            <person name="Bilban M."/>
            <person name="Lubec G."/>
        </authorList>
    </citation>
    <scope>NUCLEOTIDE SEQUENCE</scope>
    <source>
        <tissue evidence="3">Skin</tissue>
    </source>
</reference>
<gene>
    <name evidence="3" type="primary">ORF44471</name>
</gene>
<evidence type="ECO:0000259" key="2">
    <source>
        <dbReference type="Pfam" id="PF14920"/>
    </source>
</evidence>
<proteinExistence type="predicted"/>
<organism evidence="3">
    <name type="scientific">Arion vulgaris</name>
    <dbReference type="NCBI Taxonomy" id="1028688"/>
    <lineage>
        <taxon>Eukaryota</taxon>
        <taxon>Metazoa</taxon>
        <taxon>Spiralia</taxon>
        <taxon>Lophotrochozoa</taxon>
        <taxon>Mollusca</taxon>
        <taxon>Gastropoda</taxon>
        <taxon>Heterobranchia</taxon>
        <taxon>Euthyneura</taxon>
        <taxon>Panpulmonata</taxon>
        <taxon>Eupulmonata</taxon>
        <taxon>Stylommatophora</taxon>
        <taxon>Helicina</taxon>
        <taxon>Arionoidea</taxon>
        <taxon>Arionidae</taxon>
        <taxon>Arion</taxon>
    </lineage>
</organism>
<feature type="non-terminal residue" evidence="3">
    <location>
        <position position="153"/>
    </location>
</feature>
<dbReference type="EMBL" id="HACG01015325">
    <property type="protein sequence ID" value="CEK62190.1"/>
    <property type="molecule type" value="Transcribed_RNA"/>
</dbReference>
<feature type="region of interest" description="Disordered" evidence="1">
    <location>
        <begin position="50"/>
        <end position="110"/>
    </location>
</feature>
<dbReference type="InterPro" id="IPR029418">
    <property type="entry name" value="MTBP_C"/>
</dbReference>
<name>A0A0B6Z399_9EUPU</name>
<dbReference type="Pfam" id="PF14920">
    <property type="entry name" value="MTBP_C"/>
    <property type="match status" value="1"/>
</dbReference>
<accession>A0A0B6Z399</accession>
<feature type="compositionally biased region" description="Low complexity" evidence="1">
    <location>
        <begin position="51"/>
        <end position="69"/>
    </location>
</feature>
<evidence type="ECO:0000313" key="3">
    <source>
        <dbReference type="EMBL" id="CEK62190.1"/>
    </source>
</evidence>
<dbReference type="AlphaFoldDB" id="A0A0B6Z399"/>
<protein>
    <recommendedName>
        <fullName evidence="2">MDN2-binding protein C-terminal domain-containing protein</fullName>
    </recommendedName>
</protein>
<sequence length="153" mass="16910">TGSSSQDHRKRSLTFTPDDCVMACKNDNKLSALASPFTLDALCPVRRSPRRSLGSLRVNSNSSANVSSNEKVDGFVGGKNTSFEHRLKKDSSHKDSLSEQASAKMKRSDRHKLKLQRIIGHVLKEKGIKETDTIHAACSRNLFNVSMVLLKTL</sequence>
<feature type="compositionally biased region" description="Basic and acidic residues" evidence="1">
    <location>
        <begin position="82"/>
        <end position="97"/>
    </location>
</feature>
<feature type="domain" description="MDN2-binding protein C-terminal" evidence="2">
    <location>
        <begin position="50"/>
        <end position="153"/>
    </location>
</feature>
<evidence type="ECO:0000256" key="1">
    <source>
        <dbReference type="SAM" id="MobiDB-lite"/>
    </source>
</evidence>